<accession>C7XTY0</accession>
<evidence type="ECO:0000256" key="1">
    <source>
        <dbReference type="SAM" id="Phobius"/>
    </source>
</evidence>
<reference evidence="2 3" key="1">
    <citation type="submission" date="2009-06" db="EMBL/GenBank/DDBJ databases">
        <title>The Genome Sequence of Lactobacillus coleohominis strain 101-4-CHN.</title>
        <authorList>
            <consortium name="The Broad Institute Genome Sequencing Platform"/>
            <person name="Ward D."/>
            <person name="Young S.K."/>
            <person name="Zeng Q."/>
            <person name="Koehrsen M."/>
            <person name="Alvarado L."/>
            <person name="Berlin A."/>
            <person name="Borenstein D."/>
            <person name="Chen Z."/>
            <person name="Engels R."/>
            <person name="Freedman E."/>
            <person name="Gellesch M."/>
            <person name="Goldberg J."/>
            <person name="Griggs A."/>
            <person name="Gujja S."/>
            <person name="Heiman D."/>
            <person name="Hepburn T."/>
            <person name="Howarth C."/>
            <person name="Jen D."/>
            <person name="Larson L."/>
            <person name="Lewis B."/>
            <person name="Mehta T."/>
            <person name="Park D."/>
            <person name="Pearson M."/>
            <person name="Roberts A."/>
            <person name="Saif S."/>
            <person name="Shea T."/>
            <person name="Shenoy N."/>
            <person name="Sisk P."/>
            <person name="Stolte C."/>
            <person name="Sykes S."/>
            <person name="Walk T."/>
            <person name="White J."/>
            <person name="Yandava C."/>
            <person name="Liu Y."/>
            <person name="Xu Q."/>
            <person name="Lander E."/>
            <person name="Nusbaum C."/>
            <person name="Galagan J."/>
            <person name="Birren B."/>
        </authorList>
    </citation>
    <scope>NUCLEOTIDE SEQUENCE [LARGE SCALE GENOMIC DNA]</scope>
    <source>
        <strain evidence="2 3">101-4-CHN</strain>
    </source>
</reference>
<feature type="transmembrane region" description="Helical" evidence="1">
    <location>
        <begin position="113"/>
        <end position="136"/>
    </location>
</feature>
<gene>
    <name evidence="2" type="ORF">HMPREF0501_00146</name>
</gene>
<sequence>MTDVALAGLVVILLWLLVLQASDRDHQQTIKAGKKYLQSGLLRGGSLAPFFVAIGLFSNVFEHSQVSKTIGQGLAPAIGYLSWGALASIPLLVVGLSLVGVHPLASVTLLGQIMMGISLPFNALAIALALNIGSVLAYMMSPFAGIVVVIANILGISSTTISLKWNGKYCLLLLVVSLIFIAGYSILI</sequence>
<evidence type="ECO:0000313" key="3">
    <source>
        <dbReference type="Proteomes" id="UP000003987"/>
    </source>
</evidence>
<dbReference type="AlphaFoldDB" id="C7XTY0"/>
<feature type="transmembrane region" description="Helical" evidence="1">
    <location>
        <begin position="40"/>
        <end position="61"/>
    </location>
</feature>
<name>C7XTY0_9LACO</name>
<proteinExistence type="predicted"/>
<evidence type="ECO:0000313" key="2">
    <source>
        <dbReference type="EMBL" id="EEU30741.1"/>
    </source>
</evidence>
<dbReference type="HOGENOM" id="CLU_1452723_0_0_9"/>
<dbReference type="eggNOG" id="COG2610">
    <property type="taxonomic scope" value="Bacteria"/>
</dbReference>
<feature type="transmembrane region" description="Helical" evidence="1">
    <location>
        <begin position="169"/>
        <end position="187"/>
    </location>
</feature>
<evidence type="ECO:0008006" key="4">
    <source>
        <dbReference type="Google" id="ProtNLM"/>
    </source>
</evidence>
<organism evidence="2 3">
    <name type="scientific">Limosilactobacillus coleohominis 101-4-CHN</name>
    <dbReference type="NCBI Taxonomy" id="575594"/>
    <lineage>
        <taxon>Bacteria</taxon>
        <taxon>Bacillati</taxon>
        <taxon>Bacillota</taxon>
        <taxon>Bacilli</taxon>
        <taxon>Lactobacillales</taxon>
        <taxon>Lactobacillaceae</taxon>
        <taxon>Limosilactobacillus</taxon>
    </lineage>
</organism>
<feature type="transmembrane region" description="Helical" evidence="1">
    <location>
        <begin position="73"/>
        <end position="101"/>
    </location>
</feature>
<feature type="transmembrane region" description="Helical" evidence="1">
    <location>
        <begin position="143"/>
        <end position="163"/>
    </location>
</feature>
<dbReference type="EMBL" id="GG698802">
    <property type="protein sequence ID" value="EEU30741.1"/>
    <property type="molecule type" value="Genomic_DNA"/>
</dbReference>
<keyword evidence="1" id="KW-1133">Transmembrane helix</keyword>
<dbReference type="Proteomes" id="UP000003987">
    <property type="component" value="Unassembled WGS sequence"/>
</dbReference>
<keyword evidence="1" id="KW-0472">Membrane</keyword>
<protein>
    <recommendedName>
        <fullName evidence="4">Permease</fullName>
    </recommendedName>
</protein>
<keyword evidence="3" id="KW-1185">Reference proteome</keyword>
<keyword evidence="1" id="KW-0812">Transmembrane</keyword>